<sequence>MTPFLISFCVLLTGRKFTSLGTSSQKHFRQAHRMRFNPLKKLLQNVHSVDVSKNGVDQEPHSLESQCEWQRELDACLGPDEMRLCLKAENLRKVFPDQDAADNISEYGMLKFKCGEGRDLWNRHSECLNFRNSTAKFMEQIAKCASGKNFLIFFQSFLKRESRVQMSLPCRFLKSIISCVEEAAVAQCGPEAKPMFCKFFQLAPFQQFLVGDRQGIASELKNCPVEVSHCSQE</sequence>
<protein>
    <recommendedName>
        <fullName evidence="3">DUF19 domain-containing protein</fullName>
    </recommendedName>
</protein>
<comment type="caution">
    <text evidence="1">The sequence shown here is derived from an EMBL/GenBank/DDBJ whole genome shotgun (WGS) entry which is preliminary data.</text>
</comment>
<gene>
    <name evidence="1" type="ORF">L596_011283</name>
</gene>
<evidence type="ECO:0008006" key="3">
    <source>
        <dbReference type="Google" id="ProtNLM"/>
    </source>
</evidence>
<evidence type="ECO:0000313" key="1">
    <source>
        <dbReference type="EMBL" id="TKR86760.1"/>
    </source>
</evidence>
<evidence type="ECO:0000313" key="2">
    <source>
        <dbReference type="Proteomes" id="UP000298663"/>
    </source>
</evidence>
<proteinExistence type="predicted"/>
<reference evidence="1 2" key="1">
    <citation type="journal article" date="2015" name="Genome Biol.">
        <title>Comparative genomics of Steinernema reveals deeply conserved gene regulatory networks.</title>
        <authorList>
            <person name="Dillman A.R."/>
            <person name="Macchietto M."/>
            <person name="Porter C.F."/>
            <person name="Rogers A."/>
            <person name="Williams B."/>
            <person name="Antoshechkin I."/>
            <person name="Lee M.M."/>
            <person name="Goodwin Z."/>
            <person name="Lu X."/>
            <person name="Lewis E.E."/>
            <person name="Goodrich-Blair H."/>
            <person name="Stock S.P."/>
            <person name="Adams B.J."/>
            <person name="Sternberg P.W."/>
            <person name="Mortazavi A."/>
        </authorList>
    </citation>
    <scope>NUCLEOTIDE SEQUENCE [LARGE SCALE GENOMIC DNA]</scope>
    <source>
        <strain evidence="1 2">ALL</strain>
    </source>
</reference>
<dbReference type="Proteomes" id="UP000298663">
    <property type="component" value="Unassembled WGS sequence"/>
</dbReference>
<name>A0A4U5NU79_STECR</name>
<accession>A0A4U5NU79</accession>
<dbReference type="OrthoDB" id="10391050at2759"/>
<organism evidence="1 2">
    <name type="scientific">Steinernema carpocapsae</name>
    <name type="common">Entomopathogenic nematode</name>
    <dbReference type="NCBI Taxonomy" id="34508"/>
    <lineage>
        <taxon>Eukaryota</taxon>
        <taxon>Metazoa</taxon>
        <taxon>Ecdysozoa</taxon>
        <taxon>Nematoda</taxon>
        <taxon>Chromadorea</taxon>
        <taxon>Rhabditida</taxon>
        <taxon>Tylenchina</taxon>
        <taxon>Panagrolaimomorpha</taxon>
        <taxon>Strongyloidoidea</taxon>
        <taxon>Steinernematidae</taxon>
        <taxon>Steinernema</taxon>
    </lineage>
</organism>
<dbReference type="AlphaFoldDB" id="A0A4U5NU79"/>
<reference evidence="1 2" key="2">
    <citation type="journal article" date="2019" name="G3 (Bethesda)">
        <title>Hybrid Assembly of the Genome of the Entomopathogenic Nematode Steinernema carpocapsae Identifies the X-Chromosome.</title>
        <authorList>
            <person name="Serra L."/>
            <person name="Macchietto M."/>
            <person name="Macias-Munoz A."/>
            <person name="McGill C.J."/>
            <person name="Rodriguez I.M."/>
            <person name="Rodriguez B."/>
            <person name="Murad R."/>
            <person name="Mortazavi A."/>
        </authorList>
    </citation>
    <scope>NUCLEOTIDE SEQUENCE [LARGE SCALE GENOMIC DNA]</scope>
    <source>
        <strain evidence="1 2">ALL</strain>
    </source>
</reference>
<dbReference type="EMBL" id="AZBU02000003">
    <property type="protein sequence ID" value="TKR86760.1"/>
    <property type="molecule type" value="Genomic_DNA"/>
</dbReference>
<keyword evidence="2" id="KW-1185">Reference proteome</keyword>